<evidence type="ECO:0000259" key="2">
    <source>
        <dbReference type="Pfam" id="PF13193"/>
    </source>
</evidence>
<dbReference type="PANTHER" id="PTHR24096:SF424">
    <property type="entry name" value="ACETYL-COA SYNTHETASE-LIKE PROTEIN-RELATED"/>
    <property type="match status" value="1"/>
</dbReference>
<dbReference type="InterPro" id="IPR025110">
    <property type="entry name" value="AMP-bd_C"/>
</dbReference>
<dbReference type="RefSeq" id="XP_022396576.1">
    <property type="nucleotide sequence ID" value="XM_022543853.1"/>
</dbReference>
<dbReference type="SUPFAM" id="SSF56801">
    <property type="entry name" value="Acetyl-CoA synthetase-like"/>
    <property type="match status" value="1"/>
</dbReference>
<gene>
    <name evidence="3" type="ORF">ASPGLDRAFT_29431</name>
</gene>
<proteinExistence type="predicted"/>
<dbReference type="Pfam" id="PF00501">
    <property type="entry name" value="AMP-binding"/>
    <property type="match status" value="1"/>
</dbReference>
<dbReference type="Gene3D" id="3.40.50.12780">
    <property type="entry name" value="N-terminal domain of ligase-like"/>
    <property type="match status" value="1"/>
</dbReference>
<dbReference type="STRING" id="1160497.A0A1L9V7I0"/>
<protein>
    <recommendedName>
        <fullName evidence="5">AMP-dependent synthetase/ligase domain-containing protein</fullName>
    </recommendedName>
</protein>
<evidence type="ECO:0000313" key="3">
    <source>
        <dbReference type="EMBL" id="OJJ79878.1"/>
    </source>
</evidence>
<dbReference type="VEuPathDB" id="FungiDB:ASPGLDRAFT_29431"/>
<dbReference type="AlphaFoldDB" id="A0A1L9V7I0"/>
<keyword evidence="4" id="KW-1185">Reference proteome</keyword>
<dbReference type="OrthoDB" id="10253869at2759"/>
<dbReference type="GO" id="GO:0016405">
    <property type="term" value="F:CoA-ligase activity"/>
    <property type="evidence" value="ECO:0007669"/>
    <property type="project" value="TreeGrafter"/>
</dbReference>
<dbReference type="InterPro" id="IPR042099">
    <property type="entry name" value="ANL_N_sf"/>
</dbReference>
<reference evidence="4" key="1">
    <citation type="journal article" date="2017" name="Genome Biol.">
        <title>Comparative genomics reveals high biological diversity and specific adaptations in the industrially and medically important fungal genus Aspergillus.</title>
        <authorList>
            <person name="de Vries R.P."/>
            <person name="Riley R."/>
            <person name="Wiebenga A."/>
            <person name="Aguilar-Osorio G."/>
            <person name="Amillis S."/>
            <person name="Uchima C.A."/>
            <person name="Anderluh G."/>
            <person name="Asadollahi M."/>
            <person name="Askin M."/>
            <person name="Barry K."/>
            <person name="Battaglia E."/>
            <person name="Bayram O."/>
            <person name="Benocci T."/>
            <person name="Braus-Stromeyer S.A."/>
            <person name="Caldana C."/>
            <person name="Canovas D."/>
            <person name="Cerqueira G.C."/>
            <person name="Chen F."/>
            <person name="Chen W."/>
            <person name="Choi C."/>
            <person name="Clum A."/>
            <person name="Dos Santos R.A."/>
            <person name="Damasio A.R."/>
            <person name="Diallinas G."/>
            <person name="Emri T."/>
            <person name="Fekete E."/>
            <person name="Flipphi M."/>
            <person name="Freyberg S."/>
            <person name="Gallo A."/>
            <person name="Gournas C."/>
            <person name="Habgood R."/>
            <person name="Hainaut M."/>
            <person name="Harispe M.L."/>
            <person name="Henrissat B."/>
            <person name="Hilden K.S."/>
            <person name="Hope R."/>
            <person name="Hossain A."/>
            <person name="Karabika E."/>
            <person name="Karaffa L."/>
            <person name="Karanyi Z."/>
            <person name="Krasevec N."/>
            <person name="Kuo A."/>
            <person name="Kusch H."/>
            <person name="LaButti K."/>
            <person name="Lagendijk E.L."/>
            <person name="Lapidus A."/>
            <person name="Levasseur A."/>
            <person name="Lindquist E."/>
            <person name="Lipzen A."/>
            <person name="Logrieco A.F."/>
            <person name="MacCabe A."/>
            <person name="Maekelae M.R."/>
            <person name="Malavazi I."/>
            <person name="Melin P."/>
            <person name="Meyer V."/>
            <person name="Mielnichuk N."/>
            <person name="Miskei M."/>
            <person name="Molnar A.P."/>
            <person name="Mule G."/>
            <person name="Ngan C.Y."/>
            <person name="Orejas M."/>
            <person name="Orosz E."/>
            <person name="Ouedraogo J.P."/>
            <person name="Overkamp K.M."/>
            <person name="Park H.-S."/>
            <person name="Perrone G."/>
            <person name="Piumi F."/>
            <person name="Punt P.J."/>
            <person name="Ram A.F."/>
            <person name="Ramon A."/>
            <person name="Rauscher S."/>
            <person name="Record E."/>
            <person name="Riano-Pachon D.M."/>
            <person name="Robert V."/>
            <person name="Roehrig J."/>
            <person name="Ruller R."/>
            <person name="Salamov A."/>
            <person name="Salih N.S."/>
            <person name="Samson R.A."/>
            <person name="Sandor E."/>
            <person name="Sanguinetti M."/>
            <person name="Schuetze T."/>
            <person name="Sepcic K."/>
            <person name="Shelest E."/>
            <person name="Sherlock G."/>
            <person name="Sophianopoulou V."/>
            <person name="Squina F.M."/>
            <person name="Sun H."/>
            <person name="Susca A."/>
            <person name="Todd R.B."/>
            <person name="Tsang A."/>
            <person name="Unkles S.E."/>
            <person name="van de Wiele N."/>
            <person name="van Rossen-Uffink D."/>
            <person name="Oliveira J.V."/>
            <person name="Vesth T.C."/>
            <person name="Visser J."/>
            <person name="Yu J.-H."/>
            <person name="Zhou M."/>
            <person name="Andersen M.R."/>
            <person name="Archer D.B."/>
            <person name="Baker S.E."/>
            <person name="Benoit I."/>
            <person name="Brakhage A.A."/>
            <person name="Braus G.H."/>
            <person name="Fischer R."/>
            <person name="Frisvad J.C."/>
            <person name="Goldman G.H."/>
            <person name="Houbraken J."/>
            <person name="Oakley B."/>
            <person name="Pocsi I."/>
            <person name="Scazzocchio C."/>
            <person name="Seiboth B."/>
            <person name="vanKuyk P.A."/>
            <person name="Wortman J."/>
            <person name="Dyer P.S."/>
            <person name="Grigoriev I.V."/>
        </authorList>
    </citation>
    <scope>NUCLEOTIDE SEQUENCE [LARGE SCALE GENOMIC DNA]</scope>
    <source>
        <strain evidence="4">CBS 516.65</strain>
    </source>
</reference>
<dbReference type="InterPro" id="IPR045851">
    <property type="entry name" value="AMP-bd_C_sf"/>
</dbReference>
<dbReference type="GeneID" id="34460114"/>
<organism evidence="3 4">
    <name type="scientific">Aspergillus glaucus CBS 516.65</name>
    <dbReference type="NCBI Taxonomy" id="1160497"/>
    <lineage>
        <taxon>Eukaryota</taxon>
        <taxon>Fungi</taxon>
        <taxon>Dikarya</taxon>
        <taxon>Ascomycota</taxon>
        <taxon>Pezizomycotina</taxon>
        <taxon>Eurotiomycetes</taxon>
        <taxon>Eurotiomycetidae</taxon>
        <taxon>Eurotiales</taxon>
        <taxon>Aspergillaceae</taxon>
        <taxon>Aspergillus</taxon>
        <taxon>Aspergillus subgen. Aspergillus</taxon>
    </lineage>
</organism>
<accession>A0A1L9V7I0</accession>
<name>A0A1L9V7I0_ASPGL</name>
<dbReference type="PROSITE" id="PS00455">
    <property type="entry name" value="AMP_BINDING"/>
    <property type="match status" value="1"/>
</dbReference>
<sequence length="561" mass="62011">MADITSGPTIPIPETDYLSYIFEGPYDEKKAWPSTKPILVSTEASDPSYTIDDIKDFVKRLGCGLHHIGARGRRVMLYGEANIHFPLALLGAMAAGSACAVIPPSSVHHITFYLRQMEAGFILCSLNDVTRARDAARQVGISPGHIFVVDRSVSDVGFTNEQQVRHWSWLLNVPGGSEYVWPRLRAESKEAEAILLCTSGTTGNPKLAVRTHYNLVANAESVLYNRSRELKNVRDTLFCTFKFYGVGFITHAVLLSLKARTRSIFMPTFNLQTWFLTVHRFRPTFLMIPKHVLNELVMYKNEDKPDLSSVKCVVTGAATISLALRKAWAEKYGHPLFSVLGMTELGFVTGEELGLPLKNDTVGKLLPNVQVKIVDGKGQSLERGQQGELWYSYPGTMKCYCNEPEKTALAVTADGWLKSGDICSIDAKGYVYVVGRSKDMFKLNGSDISGAQIEGGIILHPDVKEASVVPVTLPGEEEPAPYGFIVKKPGSKLTVDDFMQWTAQELTANMKLYGGVSFISALPLSTSGNTKTDQQALKKMAQAKVDARYQSKKDFYMRPNN</sequence>
<dbReference type="PANTHER" id="PTHR24096">
    <property type="entry name" value="LONG-CHAIN-FATTY-ACID--COA LIGASE"/>
    <property type="match status" value="1"/>
</dbReference>
<evidence type="ECO:0000313" key="4">
    <source>
        <dbReference type="Proteomes" id="UP000184300"/>
    </source>
</evidence>
<dbReference type="EMBL" id="KV878914">
    <property type="protein sequence ID" value="OJJ79878.1"/>
    <property type="molecule type" value="Genomic_DNA"/>
</dbReference>
<evidence type="ECO:0000259" key="1">
    <source>
        <dbReference type="Pfam" id="PF00501"/>
    </source>
</evidence>
<dbReference type="Proteomes" id="UP000184300">
    <property type="component" value="Unassembled WGS sequence"/>
</dbReference>
<dbReference type="Gene3D" id="3.30.300.30">
    <property type="match status" value="1"/>
</dbReference>
<dbReference type="Pfam" id="PF13193">
    <property type="entry name" value="AMP-binding_C"/>
    <property type="match status" value="1"/>
</dbReference>
<feature type="domain" description="AMP-dependent synthetase/ligase" evidence="1">
    <location>
        <begin position="35"/>
        <end position="400"/>
    </location>
</feature>
<feature type="domain" description="AMP-binding enzyme C-terminal" evidence="2">
    <location>
        <begin position="453"/>
        <end position="528"/>
    </location>
</feature>
<dbReference type="InterPro" id="IPR000873">
    <property type="entry name" value="AMP-dep_synth/lig_dom"/>
</dbReference>
<dbReference type="InterPro" id="IPR020845">
    <property type="entry name" value="AMP-binding_CS"/>
</dbReference>
<evidence type="ECO:0008006" key="5">
    <source>
        <dbReference type="Google" id="ProtNLM"/>
    </source>
</evidence>